<proteinExistence type="predicted"/>
<reference evidence="6 7" key="1">
    <citation type="journal article" date="2002" name="Proc. Natl. Acad. Sci. U.S.A.">
        <title>Genome sequence of a serotype M3 strain of group A Streptococcus: phage-encoded toxins, the high-virulence phenotype, and clone emergence.</title>
        <authorList>
            <person name="Beres S.B."/>
            <person name="Sylva G.L."/>
            <person name="Barbian K.D."/>
            <person name="Lei B."/>
            <person name="Hoff J.S."/>
            <person name="Mammarella N.D."/>
            <person name="Liu M.Y."/>
            <person name="Smoot J.C."/>
            <person name="Porcella S.F."/>
            <person name="Parkins L.D."/>
            <person name="Campbell D.S."/>
            <person name="Smith T.M."/>
            <person name="McCormick J.K."/>
            <person name="Leung D.Y."/>
            <person name="Schlievert P.M."/>
            <person name="Musser J.M."/>
        </authorList>
    </citation>
    <scope>NUCLEOTIDE SEQUENCE [LARGE SCALE GENOMIC DNA]</scope>
    <source>
        <strain evidence="7">ATCC BAA-595 / MGAS315</strain>
    </source>
</reference>
<evidence type="ECO:0000313" key="6">
    <source>
        <dbReference type="EMBL" id="AAM78748.1"/>
    </source>
</evidence>
<dbReference type="RefSeq" id="WP_002992545.1">
    <property type="nucleotide sequence ID" value="NC_004070.1"/>
</dbReference>
<dbReference type="HOGENOM" id="CLU_013442_1_0_9"/>
<dbReference type="EMBL" id="AE014074">
    <property type="protein sequence ID" value="AAM78748.1"/>
    <property type="molecule type" value="Genomic_DNA"/>
</dbReference>
<dbReference type="PROSITE" id="PS51372">
    <property type="entry name" value="PRD_2"/>
    <property type="match status" value="2"/>
</dbReference>
<dbReference type="Gene3D" id="1.10.10.10">
    <property type="entry name" value="Winged helix-like DNA-binding domain superfamily/Winged helix DNA-binding domain"/>
    <property type="match status" value="1"/>
</dbReference>
<dbReference type="GO" id="GO:0006355">
    <property type="term" value="P:regulation of DNA-templated transcription"/>
    <property type="evidence" value="ECO:0007669"/>
    <property type="project" value="InterPro"/>
</dbReference>
<dbReference type="InterPro" id="IPR036388">
    <property type="entry name" value="WH-like_DNA-bd_sf"/>
</dbReference>
<dbReference type="InterPro" id="IPR011608">
    <property type="entry name" value="PRD"/>
</dbReference>
<feature type="domain" description="PTS EIIB type-2" evidence="4">
    <location>
        <begin position="421"/>
        <end position="511"/>
    </location>
</feature>
<keyword evidence="2" id="KW-0805">Transcription regulation</keyword>
<feature type="domain" description="PRD" evidence="5">
    <location>
        <begin position="310"/>
        <end position="417"/>
    </location>
</feature>
<dbReference type="PANTHER" id="PTHR30185">
    <property type="entry name" value="CRYPTIC BETA-GLUCOSIDE BGL OPERON ANTITERMINATOR"/>
    <property type="match status" value="1"/>
</dbReference>
<dbReference type="InterPro" id="IPR036634">
    <property type="entry name" value="PRD_sf"/>
</dbReference>
<dbReference type="Proteomes" id="UP000000564">
    <property type="component" value="Chromosome"/>
</dbReference>
<dbReference type="AlphaFoldDB" id="A0A0H2UT36"/>
<evidence type="ECO:0000259" key="5">
    <source>
        <dbReference type="PROSITE" id="PS51372"/>
    </source>
</evidence>
<sequence>MMILDKKSYDLLSYLLKLETPETVMAISHALNQSRRKVYYQLDKINKALPKGVDQIISYPRLGILLTADQKAACRLLLEEVTDYNYVMKSDERRRLSSIYIAVSTERVTIDKLMQINDVSRNTILNDLTELREELEDKQYKIQLHATKARGYYFGCHPMALIQYLYKLLVDVYQGGNTSFIDIFNRKLSEIQGLSVYFSKDILTYFHEYLFLSQASLGKTINTQDSQFMLQILPFMLLSYRNMRLDSETKSALKQEFHLIWKRKEYHIAQDLARELYHNFKLHLDDIEVSMVAMLMLSFRKDQDHHVESQDYDDMRATISHFIDQLESRYQLHFTHKQDLLKQLTTHCKALVYRKAYGIFLVNPLTDHIKEKYEELFAMTQSCATILEQDWTISLTDDDIAYLTIHLGGELRHNNTEQEKTKLVIVSDDGIGIQKLLFKQCQRYLANGQIEAVFTTEQYQSVYDLLAVDMIVATTDTLKTKIPMLIVNPILSDDDIIKLIRFSKQGRLSEHSRFSTELTKAIEAVVKDESDRYALVSKIEKLIHRELL</sequence>
<dbReference type="InterPro" id="IPR013011">
    <property type="entry name" value="PTS_EIIB_2"/>
</dbReference>
<gene>
    <name evidence="6" type="ordered locus">SpyM3_0141</name>
</gene>
<dbReference type="KEGG" id="spg:SpyM3_0141"/>
<dbReference type="PANTHER" id="PTHR30185:SF18">
    <property type="entry name" value="TRANSCRIPTIONAL REGULATOR MTLR"/>
    <property type="match status" value="1"/>
</dbReference>
<name>A0A0H2UT36_STRP3</name>
<accession>A0A0H2UT36</accession>
<evidence type="ECO:0000313" key="7">
    <source>
        <dbReference type="Proteomes" id="UP000000564"/>
    </source>
</evidence>
<dbReference type="CDD" id="cd05568">
    <property type="entry name" value="PTS_IIB_bgl_like"/>
    <property type="match status" value="1"/>
</dbReference>
<keyword evidence="3" id="KW-0804">Transcription</keyword>
<dbReference type="SUPFAM" id="SSF63520">
    <property type="entry name" value="PTS-regulatory domain, PRD"/>
    <property type="match status" value="1"/>
</dbReference>
<feature type="domain" description="PRD" evidence="5">
    <location>
        <begin position="197"/>
        <end position="306"/>
    </location>
</feature>
<dbReference type="Pfam" id="PF00874">
    <property type="entry name" value="PRD"/>
    <property type="match status" value="1"/>
</dbReference>
<dbReference type="GO" id="GO:0008982">
    <property type="term" value="F:protein-N(PI)-phosphohistidine-sugar phosphotransferase activity"/>
    <property type="evidence" value="ECO:0007669"/>
    <property type="project" value="InterPro"/>
</dbReference>
<dbReference type="GO" id="GO:0009401">
    <property type="term" value="P:phosphoenolpyruvate-dependent sugar phosphotransferase system"/>
    <property type="evidence" value="ECO:0007669"/>
    <property type="project" value="InterPro"/>
</dbReference>
<dbReference type="InterPro" id="IPR013196">
    <property type="entry name" value="HTH_11"/>
</dbReference>
<dbReference type="Pfam" id="PF08279">
    <property type="entry name" value="HTH_11"/>
    <property type="match status" value="1"/>
</dbReference>
<keyword evidence="1" id="KW-0677">Repeat</keyword>
<evidence type="ECO:0000256" key="3">
    <source>
        <dbReference type="ARBA" id="ARBA00023163"/>
    </source>
</evidence>
<protein>
    <submittedName>
        <fullName evidence="6">Putative transcriptional regulator</fullName>
    </submittedName>
</protein>
<dbReference type="InterPro" id="IPR050661">
    <property type="entry name" value="BglG_antiterminators"/>
</dbReference>
<evidence type="ECO:0000259" key="4">
    <source>
        <dbReference type="PROSITE" id="PS51099"/>
    </source>
</evidence>
<evidence type="ECO:0000256" key="1">
    <source>
        <dbReference type="ARBA" id="ARBA00022737"/>
    </source>
</evidence>
<dbReference type="PROSITE" id="PS51099">
    <property type="entry name" value="PTS_EIIB_TYPE_2"/>
    <property type="match status" value="1"/>
</dbReference>
<dbReference type="Gene3D" id="1.10.1790.10">
    <property type="entry name" value="PRD domain"/>
    <property type="match status" value="1"/>
</dbReference>
<organism evidence="6 7">
    <name type="scientific">Streptococcus pyogenes serotype M3 (strain ATCC BAA-595 / MGAS315)</name>
    <dbReference type="NCBI Taxonomy" id="198466"/>
    <lineage>
        <taxon>Bacteria</taxon>
        <taxon>Bacillati</taxon>
        <taxon>Bacillota</taxon>
        <taxon>Bacilli</taxon>
        <taxon>Lactobacillales</taxon>
        <taxon>Streptococcaceae</taxon>
        <taxon>Streptococcus</taxon>
    </lineage>
</organism>
<evidence type="ECO:0000256" key="2">
    <source>
        <dbReference type="ARBA" id="ARBA00023015"/>
    </source>
</evidence>